<organism evidence="3 4">
    <name type="scientific">Halomarina ordinaria</name>
    <dbReference type="NCBI Taxonomy" id="3033939"/>
    <lineage>
        <taxon>Archaea</taxon>
        <taxon>Methanobacteriati</taxon>
        <taxon>Methanobacteriota</taxon>
        <taxon>Stenosarchaea group</taxon>
        <taxon>Halobacteria</taxon>
        <taxon>Halobacteriales</taxon>
        <taxon>Natronomonadaceae</taxon>
        <taxon>Halomarina</taxon>
    </lineage>
</organism>
<evidence type="ECO:0000256" key="1">
    <source>
        <dbReference type="ARBA" id="ARBA00022898"/>
    </source>
</evidence>
<dbReference type="AlphaFoldDB" id="A0ABD5U5Q7"/>
<keyword evidence="3" id="KW-0032">Aminotransferase</keyword>
<dbReference type="Proteomes" id="UP001596406">
    <property type="component" value="Unassembled WGS sequence"/>
</dbReference>
<dbReference type="GO" id="GO:0008483">
    <property type="term" value="F:transaminase activity"/>
    <property type="evidence" value="ECO:0007669"/>
    <property type="project" value="UniProtKB-KW"/>
</dbReference>
<reference evidence="3 4" key="1">
    <citation type="journal article" date="2019" name="Int. J. Syst. Evol. Microbiol.">
        <title>The Global Catalogue of Microorganisms (GCM) 10K type strain sequencing project: providing services to taxonomists for standard genome sequencing and annotation.</title>
        <authorList>
            <consortium name="The Broad Institute Genomics Platform"/>
            <consortium name="The Broad Institute Genome Sequencing Center for Infectious Disease"/>
            <person name="Wu L."/>
            <person name="Ma J."/>
        </authorList>
    </citation>
    <scope>NUCLEOTIDE SEQUENCE [LARGE SCALE GENOMIC DNA]</scope>
    <source>
        <strain evidence="3 4">PSRA2</strain>
    </source>
</reference>
<feature type="domain" description="Aminotransferase class V" evidence="2">
    <location>
        <begin position="17"/>
        <end position="362"/>
    </location>
</feature>
<dbReference type="InterPro" id="IPR015422">
    <property type="entry name" value="PyrdxlP-dep_Trfase_small"/>
</dbReference>
<dbReference type="SUPFAM" id="SSF53383">
    <property type="entry name" value="PLP-dependent transferases"/>
    <property type="match status" value="1"/>
</dbReference>
<dbReference type="PANTHER" id="PTHR43586:SF8">
    <property type="entry name" value="CYSTEINE DESULFURASE 1, CHLOROPLASTIC"/>
    <property type="match status" value="1"/>
</dbReference>
<evidence type="ECO:0000313" key="4">
    <source>
        <dbReference type="Proteomes" id="UP001596406"/>
    </source>
</evidence>
<gene>
    <name evidence="3" type="ORF">ACFQHK_04025</name>
</gene>
<keyword evidence="4" id="KW-1185">Reference proteome</keyword>
<dbReference type="EMBL" id="JBHSXM010000001">
    <property type="protein sequence ID" value="MFC6835673.1"/>
    <property type="molecule type" value="Genomic_DNA"/>
</dbReference>
<keyword evidence="1" id="KW-0663">Pyridoxal phosphate</keyword>
<sequence length="366" mass="38871">MDPEDLRTSIPALEEGVYLNTGASGPCPESTIEATTEFVHYHEAEAPTGEGAYPAAFEAFEETRERVAAFLGASPAEIALTHSTADGISRVAASVEWEPGDVVVRTDLEHSAGVLPWWNLERKGVETRVLETAGGRVDRDAYKDAVADARLVCFNSITWSHGTRLPVADLVDIAHDAGALVLVDAVQSPGQTDVDVTEWGADFAAGAGHKWLLGPWGAGFLHVREEVCGDLQPAMVGYRSVEDPDAAEPSLKPGAARLEVGTTNPAPYVGLQAAMDLLDELGMETVESHIAALTDRLKEGLGERCLSPADPESGLVTFTVDDPEATVERLASEGIVVRSLPYPDAVRASLHVFNTPGDVDALLDAL</sequence>
<dbReference type="InterPro" id="IPR000192">
    <property type="entry name" value="Aminotrans_V_dom"/>
</dbReference>
<evidence type="ECO:0000259" key="2">
    <source>
        <dbReference type="Pfam" id="PF00266"/>
    </source>
</evidence>
<proteinExistence type="predicted"/>
<dbReference type="InterPro" id="IPR015421">
    <property type="entry name" value="PyrdxlP-dep_Trfase_major"/>
</dbReference>
<accession>A0ABD5U5Q7</accession>
<keyword evidence="3" id="KW-0808">Transferase</keyword>
<dbReference type="Gene3D" id="3.40.640.10">
    <property type="entry name" value="Type I PLP-dependent aspartate aminotransferase-like (Major domain)"/>
    <property type="match status" value="1"/>
</dbReference>
<dbReference type="Pfam" id="PF00266">
    <property type="entry name" value="Aminotran_5"/>
    <property type="match status" value="1"/>
</dbReference>
<comment type="caution">
    <text evidence="3">The sequence shown here is derived from an EMBL/GenBank/DDBJ whole genome shotgun (WGS) entry which is preliminary data.</text>
</comment>
<dbReference type="PANTHER" id="PTHR43586">
    <property type="entry name" value="CYSTEINE DESULFURASE"/>
    <property type="match status" value="1"/>
</dbReference>
<evidence type="ECO:0000313" key="3">
    <source>
        <dbReference type="EMBL" id="MFC6835673.1"/>
    </source>
</evidence>
<dbReference type="Gene3D" id="3.90.1150.10">
    <property type="entry name" value="Aspartate Aminotransferase, domain 1"/>
    <property type="match status" value="1"/>
</dbReference>
<protein>
    <submittedName>
        <fullName evidence="3">Aminotransferase class V-fold PLP-dependent enzyme</fullName>
    </submittedName>
</protein>
<dbReference type="InterPro" id="IPR015424">
    <property type="entry name" value="PyrdxlP-dep_Trfase"/>
</dbReference>
<dbReference type="RefSeq" id="WP_304447369.1">
    <property type="nucleotide sequence ID" value="NZ_JARRAH010000001.1"/>
</dbReference>
<name>A0ABD5U5Q7_9EURY</name>